<dbReference type="Pfam" id="PF12799">
    <property type="entry name" value="LRR_4"/>
    <property type="match status" value="2"/>
</dbReference>
<dbReference type="AlphaFoldDB" id="A0A9J6P148"/>
<keyword evidence="1" id="KW-0433">Leucine-rich repeat</keyword>
<dbReference type="PROSITE" id="PS00139">
    <property type="entry name" value="THIOL_PROTEASE_CYS"/>
    <property type="match status" value="1"/>
</dbReference>
<dbReference type="InterPro" id="IPR003591">
    <property type="entry name" value="Leu-rich_rpt_typical-subtyp"/>
</dbReference>
<dbReference type="SUPFAM" id="SSF49373">
    <property type="entry name" value="Invasin/intimin cell-adhesion fragments"/>
    <property type="match status" value="1"/>
</dbReference>
<keyword evidence="3" id="KW-0732">Signal</keyword>
<dbReference type="CDD" id="cd02619">
    <property type="entry name" value="Peptidase_C1"/>
    <property type="match status" value="1"/>
</dbReference>
<dbReference type="InterPro" id="IPR040528">
    <property type="entry name" value="Lectin-like"/>
</dbReference>
<feature type="domain" description="Peptidase C1A papain C-terminal" evidence="4">
    <location>
        <begin position="53"/>
        <end position="281"/>
    </location>
</feature>
<dbReference type="InterPro" id="IPR000169">
    <property type="entry name" value="Pept_cys_AS"/>
</dbReference>
<gene>
    <name evidence="5" type="ORF">KDK92_09330</name>
</gene>
<keyword evidence="2" id="KW-0677">Repeat</keyword>
<dbReference type="RefSeq" id="WP_250858986.1">
    <property type="nucleotide sequence ID" value="NZ_JAGSOJ010000002.1"/>
</dbReference>
<dbReference type="GO" id="GO:0006508">
    <property type="term" value="P:proteolysis"/>
    <property type="evidence" value="ECO:0007669"/>
    <property type="project" value="InterPro"/>
</dbReference>
<dbReference type="Pfam" id="PF24880">
    <property type="entry name" value="DUF7738"/>
    <property type="match status" value="1"/>
</dbReference>
<feature type="chain" id="PRO_5039955658" evidence="3">
    <location>
        <begin position="20"/>
        <end position="1234"/>
    </location>
</feature>
<dbReference type="GO" id="GO:0008234">
    <property type="term" value="F:cysteine-type peptidase activity"/>
    <property type="evidence" value="ECO:0007669"/>
    <property type="project" value="InterPro"/>
</dbReference>
<reference evidence="5" key="1">
    <citation type="journal article" date="2021" name="mSystems">
        <title>Bacteria and Archaea Synergistically Convert Glycine Betaine to Biogenic Methane in the Formosa Cold Seep of the South China Sea.</title>
        <authorList>
            <person name="Li L."/>
            <person name="Zhang W."/>
            <person name="Zhang S."/>
            <person name="Song L."/>
            <person name="Sun Q."/>
            <person name="Zhang H."/>
            <person name="Xiang H."/>
            <person name="Dong X."/>
        </authorList>
    </citation>
    <scope>NUCLEOTIDE SEQUENCE</scope>
    <source>
        <strain evidence="5">ZWT</strain>
    </source>
</reference>
<dbReference type="InterPro" id="IPR000668">
    <property type="entry name" value="Peptidase_C1A_C"/>
</dbReference>
<feature type="signal peptide" evidence="3">
    <location>
        <begin position="1"/>
        <end position="19"/>
    </location>
</feature>
<dbReference type="PANTHER" id="PTHR46652:SF3">
    <property type="entry name" value="LEUCINE-RICH REPEAT-CONTAINING PROTEIN 9"/>
    <property type="match status" value="1"/>
</dbReference>
<evidence type="ECO:0000256" key="3">
    <source>
        <dbReference type="SAM" id="SignalP"/>
    </source>
</evidence>
<organism evidence="5 6">
    <name type="scientific">Oceanirhabdus seepicola</name>
    <dbReference type="NCBI Taxonomy" id="2828781"/>
    <lineage>
        <taxon>Bacteria</taxon>
        <taxon>Bacillati</taxon>
        <taxon>Bacillota</taxon>
        <taxon>Clostridia</taxon>
        <taxon>Eubacteriales</taxon>
        <taxon>Clostridiaceae</taxon>
        <taxon>Oceanirhabdus</taxon>
    </lineage>
</organism>
<evidence type="ECO:0000259" key="4">
    <source>
        <dbReference type="SMART" id="SM00645"/>
    </source>
</evidence>
<dbReference type="InterPro" id="IPR001611">
    <property type="entry name" value="Leu-rich_rpt"/>
</dbReference>
<dbReference type="InterPro" id="IPR050836">
    <property type="entry name" value="SDS22/Internalin_LRR"/>
</dbReference>
<dbReference type="PROSITE" id="PS51450">
    <property type="entry name" value="LRR"/>
    <property type="match status" value="10"/>
</dbReference>
<dbReference type="Pfam" id="PF02368">
    <property type="entry name" value="Big_2"/>
    <property type="match status" value="1"/>
</dbReference>
<dbReference type="Pfam" id="PF00112">
    <property type="entry name" value="Peptidase_C1"/>
    <property type="match status" value="1"/>
</dbReference>
<dbReference type="Gene3D" id="3.90.70.10">
    <property type="entry name" value="Cysteine proteinases"/>
    <property type="match status" value="1"/>
</dbReference>
<dbReference type="Gene3D" id="3.80.10.10">
    <property type="entry name" value="Ribonuclease Inhibitor"/>
    <property type="match status" value="2"/>
</dbReference>
<dbReference type="InterPro" id="IPR056640">
    <property type="entry name" value="DUF7738"/>
</dbReference>
<name>A0A9J6P148_9CLOT</name>
<dbReference type="InterPro" id="IPR008964">
    <property type="entry name" value="Invasin/intimin_cell_adhesion"/>
</dbReference>
<dbReference type="Proteomes" id="UP001056429">
    <property type="component" value="Unassembled WGS sequence"/>
</dbReference>
<dbReference type="InterPro" id="IPR032675">
    <property type="entry name" value="LRR_dom_sf"/>
</dbReference>
<evidence type="ECO:0000313" key="6">
    <source>
        <dbReference type="Proteomes" id="UP001056429"/>
    </source>
</evidence>
<dbReference type="Gene3D" id="2.60.40.1080">
    <property type="match status" value="1"/>
</dbReference>
<dbReference type="InterPro" id="IPR025660">
    <property type="entry name" value="Pept_his_AS"/>
</dbReference>
<evidence type="ECO:0000256" key="1">
    <source>
        <dbReference type="ARBA" id="ARBA00022614"/>
    </source>
</evidence>
<dbReference type="SUPFAM" id="SSF54001">
    <property type="entry name" value="Cysteine proteinases"/>
    <property type="match status" value="1"/>
</dbReference>
<dbReference type="InterPro" id="IPR055414">
    <property type="entry name" value="LRR_R13L4/SHOC2-like"/>
</dbReference>
<reference evidence="5" key="2">
    <citation type="submission" date="2021-04" db="EMBL/GenBank/DDBJ databases">
        <authorList>
            <person name="Dong X."/>
        </authorList>
    </citation>
    <scope>NUCLEOTIDE SEQUENCE</scope>
    <source>
        <strain evidence="5">ZWT</strain>
    </source>
</reference>
<protein>
    <submittedName>
        <fullName evidence="5">Leucine-rich repeat domain-containing protein</fullName>
    </submittedName>
</protein>
<comment type="caution">
    <text evidence="5">The sequence shown here is derived from an EMBL/GenBank/DDBJ whole genome shotgun (WGS) entry which is preliminary data.</text>
</comment>
<evidence type="ECO:0000256" key="2">
    <source>
        <dbReference type="ARBA" id="ARBA00022737"/>
    </source>
</evidence>
<dbReference type="EMBL" id="JAGSOJ010000002">
    <property type="protein sequence ID" value="MCM1989942.1"/>
    <property type="molecule type" value="Genomic_DNA"/>
</dbReference>
<accession>A0A9J6P148</accession>
<dbReference type="SMART" id="SM00369">
    <property type="entry name" value="LRR_TYP"/>
    <property type="match status" value="9"/>
</dbReference>
<dbReference type="InterPro" id="IPR003343">
    <property type="entry name" value="Big_2"/>
</dbReference>
<dbReference type="InterPro" id="IPR025875">
    <property type="entry name" value="Leu-rich_rpt_4"/>
</dbReference>
<dbReference type="InterPro" id="IPR038765">
    <property type="entry name" value="Papain-like_cys_pep_sf"/>
</dbReference>
<evidence type="ECO:0000313" key="5">
    <source>
        <dbReference type="EMBL" id="MCM1989942.1"/>
    </source>
</evidence>
<sequence>MKKILSITLILLLSINLCAFGDNEDEEKATGLGREPITLRTNTTSKDFVEGIFPVKFDLREQGRLTPIKNQGSVGSCWTFATYASLESIFKTYYGDESFDFSEQHMVNTNGFDYGRDGGGTRMMSTAYLTRGAGPVPENLDPYVNDKYAVDSPKISASAVSNQIDKVLFISNKDYNSIKESIMLYGAIRTSINWDNIYYNRSTASFYNPIEKSSNHAIAIVGWDDNYSKDNFNSINGSQPKNDGAFIVRNSWGRGFGDDGYFYVSYEDLIIGTRNAVYIPDLGSKYDKIYQYDPYGYISSIGYGTNTDWGANVFTAEENEDIQAVSFYAKYNDINYEIYIQNNVSAFKRFTGYPIKTGTIKQPGYYTIKLDSSITIKKGSKFAVGIKVTSTGGNTHLIPIEDKRDGYSSAVTANPGESYISSDNYGWYDLGEGEKENVCLKAFTIRKKSINVIETSQVVFDSNIVNMVVGETKILGAKVLPQNATDKNIKFSLDSGNGDLDVITIDNSGKVIANKPGTINVMATNGNHMDICTINVAPKENRKSVEFKDINLENAVRAAINKPSGVLYEKDVNKITELYAYNSGIVSLAGIENLTSLQSLSLDENEIVNIEQLSKLKDLKSLTLNNNKISSIKSLGKLNKLEILSIKWNHIKDVEGIEGHTSLEGLDLSNNVITDISELGKLSKLKSLALNNNEIHNISSLSKLKKLEQLNLSFNKISDISGLMGLNKLKELHLQDNEITDYSPTEGYYNNLVYKDFKLDDGQVVTLNNDYLEKVFRYILEKNDGEPILKNELSNIKRLDLGVYEYLPEFKDVSIENFEGIEYLENLEVLIVPRMLMELYMNSEKGLDLSPLKNLKKLTYLDLFSNGIKDISPLSNLTNLQYLNLSCNNIKDITPLKNMTKLEELHLYKNIDIEDISALEKLNNLYILALSQNKISDISVLENFTNLEFLGLSSNKIEDITPLKNMYNLNTLYLYENNIKDYSPIEDKFDYIETKDFDLKGNSSFDNDKIDYLISTYGFTLEELEYIGTRVNAAELKLKKELDEFTLPTYYDMAQILMKEELDVLKDLTLEQVMDIVSEISSLISSEYPGFKYEEAVSDDESIYTKEDILNQSTLALRMSEEEIISIFGEPSRIFEQTNQMIYDDLPLTFIFKYENDTRIVESIVFKYGIGDIYMNMPYSEIIDTLGTPLKEYYNNSEGHVLIYDLESNTLFISLYTKNGEVYNVKLTSGSYSY</sequence>
<dbReference type="PANTHER" id="PTHR46652">
    <property type="entry name" value="LEUCINE-RICH REPEAT AND IQ DOMAIN-CONTAINING PROTEIN 1-RELATED"/>
    <property type="match status" value="1"/>
</dbReference>
<dbReference type="SUPFAM" id="SSF52058">
    <property type="entry name" value="L domain-like"/>
    <property type="match status" value="2"/>
</dbReference>
<keyword evidence="6" id="KW-1185">Reference proteome</keyword>
<dbReference type="PROSITE" id="PS00639">
    <property type="entry name" value="THIOL_PROTEASE_HIS"/>
    <property type="match status" value="1"/>
</dbReference>
<dbReference type="Pfam" id="PF18560">
    <property type="entry name" value="Lectin_like"/>
    <property type="match status" value="1"/>
</dbReference>
<dbReference type="SMART" id="SM00645">
    <property type="entry name" value="Pept_C1"/>
    <property type="match status" value="1"/>
</dbReference>
<proteinExistence type="predicted"/>
<dbReference type="Pfam" id="PF23598">
    <property type="entry name" value="LRR_14"/>
    <property type="match status" value="1"/>
</dbReference>
<dbReference type="SMART" id="SM00365">
    <property type="entry name" value="LRR_SD22"/>
    <property type="match status" value="13"/>
</dbReference>